<dbReference type="NCBIfam" id="TIGR02159">
    <property type="entry name" value="PA_CoA_Oxy4"/>
    <property type="match status" value="1"/>
</dbReference>
<organism evidence="3 5">
    <name type="scientific">Micromonospora globbae</name>
    <dbReference type="NCBI Taxonomy" id="1894969"/>
    <lineage>
        <taxon>Bacteria</taxon>
        <taxon>Bacillati</taxon>
        <taxon>Actinomycetota</taxon>
        <taxon>Actinomycetes</taxon>
        <taxon>Micromonosporales</taxon>
        <taxon>Micromonosporaceae</taxon>
        <taxon>Micromonospora</taxon>
    </lineage>
</organism>
<protein>
    <submittedName>
        <fullName evidence="3">Phenylacetate-CoA oxygenase subunit PaaJ</fullName>
    </submittedName>
</protein>
<keyword evidence="6" id="KW-1185">Reference proteome</keyword>
<dbReference type="Proteomes" id="UP001432190">
    <property type="component" value="Chromosome"/>
</dbReference>
<feature type="domain" description="MIP18 family-like" evidence="1">
    <location>
        <begin position="5"/>
        <end position="73"/>
    </location>
</feature>
<dbReference type="OrthoDB" id="3684942at2"/>
<dbReference type="Proteomes" id="UP000285744">
    <property type="component" value="Unassembled WGS sequence"/>
</dbReference>
<dbReference type="EMBL" id="CP108084">
    <property type="protein sequence ID" value="WUP48433.1"/>
    <property type="molecule type" value="Genomic_DNA"/>
</dbReference>
<dbReference type="PANTHER" id="PTHR42831">
    <property type="entry name" value="FE-S PROTEIN MATURATION AUXILIARY FACTOR YITW"/>
    <property type="match status" value="1"/>
</dbReference>
<reference evidence="3 5" key="1">
    <citation type="journal article" date="2018" name="Int. J. Syst. Evol. Microbiol.">
        <title>Micromonospora globbae sp. nov., an endophytic actinomycete isolated from roots of Globba winitii C. H. Wright.</title>
        <authorList>
            <person name="Kuncharoen N."/>
            <person name="Pittayakhajonwut P."/>
            <person name="Tanasupawat S."/>
        </authorList>
    </citation>
    <scope>NUCLEOTIDE SEQUENCE [LARGE SCALE GENOMIC DNA]</scope>
    <source>
        <strain evidence="3 5">WPS1-2</strain>
    </source>
</reference>
<name>A0A420F4I4_9ACTN</name>
<dbReference type="PANTHER" id="PTHR42831:SF3">
    <property type="entry name" value="1,2-PHENYLACETYL-COA EPOXIDASE, SUBUNIT D-RELATED"/>
    <property type="match status" value="1"/>
</dbReference>
<evidence type="ECO:0000313" key="3">
    <source>
        <dbReference type="EMBL" id="RKF27840.1"/>
    </source>
</evidence>
<evidence type="ECO:0000313" key="5">
    <source>
        <dbReference type="Proteomes" id="UP000285744"/>
    </source>
</evidence>
<dbReference type="Pfam" id="PF01883">
    <property type="entry name" value="FeS_assembly_P"/>
    <property type="match status" value="1"/>
</dbReference>
<dbReference type="EMBL" id="RAQQ01000005">
    <property type="protein sequence ID" value="RKF27840.1"/>
    <property type="molecule type" value="Genomic_DNA"/>
</dbReference>
<dbReference type="InterPro" id="IPR002744">
    <property type="entry name" value="MIP18-like"/>
</dbReference>
<gene>
    <name evidence="3" type="primary">paaJ</name>
    <name evidence="3" type="ORF">D7I43_09130</name>
    <name evidence="4" type="ORF">OG994_22950</name>
</gene>
<evidence type="ECO:0000259" key="1">
    <source>
        <dbReference type="Pfam" id="PF01883"/>
    </source>
</evidence>
<sequence length="158" mass="16916">MVTAREAVAAVVDPEIRVLTIDELGILRSVEEDPATGRVVVTITPTYTGCPAMDVIRADIRRALAAAGHPDAEVRTVHHPAWSTDWISDSGRAKLAGAGIAPPAPVRPRGVVPLTLSVRCPRCGSPETEQLSRFGSTACKALWRCRSCSEPFDHLKAL</sequence>
<dbReference type="RefSeq" id="WP_120327981.1">
    <property type="nucleotide sequence ID" value="NZ_CP108084.1"/>
</dbReference>
<evidence type="ECO:0000313" key="4">
    <source>
        <dbReference type="EMBL" id="WUP48433.1"/>
    </source>
</evidence>
<dbReference type="InterPro" id="IPR011883">
    <property type="entry name" value="PaaD-like"/>
</dbReference>
<feature type="domain" description="PaaD zinc beta ribbon" evidence="2">
    <location>
        <begin position="116"/>
        <end position="156"/>
    </location>
</feature>
<evidence type="ECO:0000259" key="2">
    <source>
        <dbReference type="Pfam" id="PF23451"/>
    </source>
</evidence>
<dbReference type="Pfam" id="PF23451">
    <property type="entry name" value="Zn_ribbon_PaaD"/>
    <property type="match status" value="1"/>
</dbReference>
<dbReference type="InterPro" id="IPR034904">
    <property type="entry name" value="FSCA_dom_sf"/>
</dbReference>
<dbReference type="InterPro" id="IPR052339">
    <property type="entry name" value="Fe-S_Maturation_MIP18"/>
</dbReference>
<reference evidence="4" key="2">
    <citation type="submission" date="2022-10" db="EMBL/GenBank/DDBJ databases">
        <title>The complete genomes of actinobacterial strains from the NBC collection.</title>
        <authorList>
            <person name="Joergensen T.S."/>
            <person name="Alvarez Arevalo M."/>
            <person name="Sterndorff E.B."/>
            <person name="Faurdal D."/>
            <person name="Vuksanovic O."/>
            <person name="Mourched A.-S."/>
            <person name="Charusanti P."/>
            <person name="Shaw S."/>
            <person name="Blin K."/>
            <person name="Weber T."/>
        </authorList>
    </citation>
    <scope>NUCLEOTIDE SEQUENCE</scope>
    <source>
        <strain evidence="4">NBC_00256</strain>
    </source>
</reference>
<dbReference type="Gene3D" id="3.30.300.130">
    <property type="entry name" value="Fe-S cluster assembly (FSCA)"/>
    <property type="match status" value="1"/>
</dbReference>
<dbReference type="InterPro" id="IPR056572">
    <property type="entry name" value="Zn_ribbon_PaaD"/>
</dbReference>
<proteinExistence type="predicted"/>
<accession>A0A420F4I4</accession>
<dbReference type="AlphaFoldDB" id="A0A420F4I4"/>
<dbReference type="SUPFAM" id="SSF117916">
    <property type="entry name" value="Fe-S cluster assembly (FSCA) domain-like"/>
    <property type="match status" value="1"/>
</dbReference>
<evidence type="ECO:0000313" key="6">
    <source>
        <dbReference type="Proteomes" id="UP001432190"/>
    </source>
</evidence>